<organism evidence="2 3">
    <name type="scientific">Hyaloscypha bicolor E</name>
    <dbReference type="NCBI Taxonomy" id="1095630"/>
    <lineage>
        <taxon>Eukaryota</taxon>
        <taxon>Fungi</taxon>
        <taxon>Dikarya</taxon>
        <taxon>Ascomycota</taxon>
        <taxon>Pezizomycotina</taxon>
        <taxon>Leotiomycetes</taxon>
        <taxon>Helotiales</taxon>
        <taxon>Hyaloscyphaceae</taxon>
        <taxon>Hyaloscypha</taxon>
        <taxon>Hyaloscypha bicolor</taxon>
    </lineage>
</organism>
<evidence type="ECO:0000313" key="3">
    <source>
        <dbReference type="Proteomes" id="UP000235371"/>
    </source>
</evidence>
<keyword evidence="3" id="KW-1185">Reference proteome</keyword>
<name>A0A2J6T7Y3_9HELO</name>
<dbReference type="GeneID" id="36588512"/>
<protein>
    <recommendedName>
        <fullName evidence="1">DUF7730 domain-containing protein</fullName>
    </recommendedName>
</protein>
<dbReference type="Proteomes" id="UP000235371">
    <property type="component" value="Unassembled WGS sequence"/>
</dbReference>
<feature type="domain" description="DUF7730" evidence="1">
    <location>
        <begin position="86"/>
        <end position="291"/>
    </location>
</feature>
<sequence length="314" mass="36540">MPRTDRDRNTKSLPGIITFAVLGALTGHSRELKSFDSYAIARNANLKRRESINYVPVQEPTTHRRERALTPPPSGRAILQPSQLNEQIQSPMFKLSEELLLLIYEEVLGRNLFHIVRRTTSFQLGHIVCKTNIPRRQEECNENECRGLKVPTGIHAKTGPGDGGLIPLLQSCRKIYIDAVRVLYSSNIFDFDCMETLIYFSTALVPARFDNLISLQLDFRFPLSLYFHEATPQNDLARWERTWRIIGSMKSLQFLWVRIAWPKQEMTVREERRFMEPLCQVRELNCFEVSLQSVIGTEFESGKEEHWVVFRRKR</sequence>
<dbReference type="AlphaFoldDB" id="A0A2J6T7Y3"/>
<gene>
    <name evidence="2" type="ORF">K444DRAFT_613911</name>
</gene>
<dbReference type="STRING" id="1095630.A0A2J6T7Y3"/>
<reference evidence="2 3" key="1">
    <citation type="submission" date="2016-04" db="EMBL/GenBank/DDBJ databases">
        <title>A degradative enzymes factory behind the ericoid mycorrhizal symbiosis.</title>
        <authorList>
            <consortium name="DOE Joint Genome Institute"/>
            <person name="Martino E."/>
            <person name="Morin E."/>
            <person name="Grelet G."/>
            <person name="Kuo A."/>
            <person name="Kohler A."/>
            <person name="Daghino S."/>
            <person name="Barry K."/>
            <person name="Choi C."/>
            <person name="Cichocki N."/>
            <person name="Clum A."/>
            <person name="Copeland A."/>
            <person name="Hainaut M."/>
            <person name="Haridas S."/>
            <person name="Labutti K."/>
            <person name="Lindquist E."/>
            <person name="Lipzen A."/>
            <person name="Khouja H.-R."/>
            <person name="Murat C."/>
            <person name="Ohm R."/>
            <person name="Olson A."/>
            <person name="Spatafora J."/>
            <person name="Veneault-Fourrey C."/>
            <person name="Henrissat B."/>
            <person name="Grigoriev I."/>
            <person name="Martin F."/>
            <person name="Perotto S."/>
        </authorList>
    </citation>
    <scope>NUCLEOTIDE SEQUENCE [LARGE SCALE GENOMIC DNA]</scope>
    <source>
        <strain evidence="2 3">E</strain>
    </source>
</reference>
<evidence type="ECO:0000313" key="2">
    <source>
        <dbReference type="EMBL" id="PMD59121.1"/>
    </source>
</evidence>
<dbReference type="InterPro" id="IPR056632">
    <property type="entry name" value="DUF7730"/>
</dbReference>
<dbReference type="PANTHER" id="PTHR38790">
    <property type="entry name" value="2EXR DOMAIN-CONTAINING PROTEIN-RELATED"/>
    <property type="match status" value="1"/>
</dbReference>
<dbReference type="InParanoid" id="A0A2J6T7Y3"/>
<dbReference type="OrthoDB" id="4757095at2759"/>
<dbReference type="EMBL" id="KZ613817">
    <property type="protein sequence ID" value="PMD59121.1"/>
    <property type="molecule type" value="Genomic_DNA"/>
</dbReference>
<dbReference type="RefSeq" id="XP_024736025.1">
    <property type="nucleotide sequence ID" value="XM_024880435.1"/>
</dbReference>
<evidence type="ECO:0000259" key="1">
    <source>
        <dbReference type="Pfam" id="PF24864"/>
    </source>
</evidence>
<proteinExistence type="predicted"/>
<dbReference type="PANTHER" id="PTHR38790:SF4">
    <property type="entry name" value="2EXR DOMAIN-CONTAINING PROTEIN"/>
    <property type="match status" value="1"/>
</dbReference>
<accession>A0A2J6T7Y3</accession>
<dbReference type="Pfam" id="PF24864">
    <property type="entry name" value="DUF7730"/>
    <property type="match status" value="1"/>
</dbReference>